<keyword evidence="2" id="KW-1185">Reference proteome</keyword>
<gene>
    <name evidence="1" type="ORF">TSPI_05592</name>
</gene>
<reference evidence="1 2" key="1">
    <citation type="submission" date="2024-07" db="EMBL/GenBank/DDBJ databases">
        <title>Enhanced genomic and transcriptomic resources for Trichinella pseudospiralis and T. spiralis underpin the discovery of pronounced molecular differences between stages and species.</title>
        <authorList>
            <person name="Pasi K.K."/>
            <person name="La Rosa G."/>
            <person name="Gomez-Morales M.A."/>
            <person name="Tosini F."/>
            <person name="Sumanam S."/>
            <person name="Young N.D."/>
            <person name="Chang B.C."/>
            <person name="Robin G.B."/>
        </authorList>
    </citation>
    <scope>NUCLEOTIDE SEQUENCE [LARGE SCALE GENOMIC DNA]</scope>
    <source>
        <strain evidence="1">ISS534</strain>
    </source>
</reference>
<accession>A0ABR3K2A5</accession>
<evidence type="ECO:0000313" key="2">
    <source>
        <dbReference type="Proteomes" id="UP001558632"/>
    </source>
</evidence>
<dbReference type="Proteomes" id="UP001558632">
    <property type="component" value="Unassembled WGS sequence"/>
</dbReference>
<comment type="caution">
    <text evidence="1">The sequence shown here is derived from an EMBL/GenBank/DDBJ whole genome shotgun (WGS) entry which is preliminary data.</text>
</comment>
<dbReference type="EMBL" id="JBEUSY010000558">
    <property type="protein sequence ID" value="KAL1226748.1"/>
    <property type="molecule type" value="Genomic_DNA"/>
</dbReference>
<name>A0ABR3K2A5_TRISP</name>
<organism evidence="1 2">
    <name type="scientific">Trichinella spiralis</name>
    <name type="common">Trichina worm</name>
    <dbReference type="NCBI Taxonomy" id="6334"/>
    <lineage>
        <taxon>Eukaryota</taxon>
        <taxon>Metazoa</taxon>
        <taxon>Ecdysozoa</taxon>
        <taxon>Nematoda</taxon>
        <taxon>Enoplea</taxon>
        <taxon>Dorylaimia</taxon>
        <taxon>Trichinellida</taxon>
        <taxon>Trichinellidae</taxon>
        <taxon>Trichinella</taxon>
    </lineage>
</organism>
<sequence length="92" mass="10343">MTKKLTTECGTEVLWERWWWCKLSFLLFLRPCLFGLCPTVSSVVDCGRQRDTCLVTFGVDPGRRLGQLTGLLAVVSQLISWLVGIEAIVPVE</sequence>
<protein>
    <submittedName>
        <fullName evidence="1">O-methyltransferase aunD</fullName>
    </submittedName>
</protein>
<evidence type="ECO:0000313" key="1">
    <source>
        <dbReference type="EMBL" id="KAL1226748.1"/>
    </source>
</evidence>
<proteinExistence type="predicted"/>